<keyword evidence="11" id="KW-0732">Signal</keyword>
<proteinExistence type="predicted"/>
<dbReference type="InterPro" id="IPR011651">
    <property type="entry name" value="Notch_ligand_N"/>
</dbReference>
<dbReference type="Pfam" id="PF07657">
    <property type="entry name" value="MNNL"/>
    <property type="match status" value="1"/>
</dbReference>
<evidence type="ECO:0000256" key="4">
    <source>
        <dbReference type="ARBA" id="ARBA00022692"/>
    </source>
</evidence>
<dbReference type="Gene3D" id="2.10.25.140">
    <property type="match status" value="1"/>
</dbReference>
<dbReference type="PANTHER" id="PTHR24035:SF109">
    <property type="entry name" value="PROTEIN DRAPER"/>
    <property type="match status" value="1"/>
</dbReference>
<dbReference type="GO" id="GO:0016020">
    <property type="term" value="C:membrane"/>
    <property type="evidence" value="ECO:0007669"/>
    <property type="project" value="UniProtKB-SubCell"/>
</dbReference>
<comment type="function">
    <text evidence="11">Putative Notch ligand involved in the mediation of Notch signaling.</text>
</comment>
<dbReference type="Pfam" id="PF21700">
    <property type="entry name" value="EGF_DL_JAG"/>
    <property type="match status" value="1"/>
</dbReference>
<dbReference type="InterPro" id="IPR001774">
    <property type="entry name" value="DSL"/>
</dbReference>
<comment type="subcellular location">
    <subcellularLocation>
        <location evidence="1 11">Membrane</location>
        <topology evidence="1 11">Single-pass type I membrane protein</topology>
    </subcellularLocation>
</comment>
<dbReference type="SMART" id="SM00051">
    <property type="entry name" value="DSL"/>
    <property type="match status" value="1"/>
</dbReference>
<dbReference type="GO" id="GO:0048513">
    <property type="term" value="P:animal organ development"/>
    <property type="evidence" value="ECO:0007669"/>
    <property type="project" value="UniProtKB-ARBA"/>
</dbReference>
<dbReference type="Gene3D" id="2.60.40.3510">
    <property type="match status" value="1"/>
</dbReference>
<dbReference type="SMART" id="SM00181">
    <property type="entry name" value="EGF"/>
    <property type="match status" value="2"/>
</dbReference>
<comment type="caution">
    <text evidence="13">The sequence shown here is derived from an EMBL/GenBank/DDBJ whole genome shotgun (WGS) entry which is preliminary data.</text>
</comment>
<organism evidence="13 14">
    <name type="scientific">Coilia grayii</name>
    <name type="common">Gray's grenadier anchovy</name>
    <dbReference type="NCBI Taxonomy" id="363190"/>
    <lineage>
        <taxon>Eukaryota</taxon>
        <taxon>Metazoa</taxon>
        <taxon>Chordata</taxon>
        <taxon>Craniata</taxon>
        <taxon>Vertebrata</taxon>
        <taxon>Euteleostomi</taxon>
        <taxon>Actinopterygii</taxon>
        <taxon>Neopterygii</taxon>
        <taxon>Teleostei</taxon>
        <taxon>Clupei</taxon>
        <taxon>Clupeiformes</taxon>
        <taxon>Clupeoidei</taxon>
        <taxon>Engraulidae</taxon>
        <taxon>Coilinae</taxon>
        <taxon>Coilia</taxon>
    </lineage>
</organism>
<dbReference type="GO" id="GO:0048731">
    <property type="term" value="P:system development"/>
    <property type="evidence" value="ECO:0007669"/>
    <property type="project" value="UniProtKB-ARBA"/>
</dbReference>
<keyword evidence="7 11" id="KW-0472">Membrane</keyword>
<feature type="disulfide bond" evidence="10">
    <location>
        <begin position="175"/>
        <end position="184"/>
    </location>
</feature>
<keyword evidence="8 10" id="KW-1015">Disulfide bond</keyword>
<evidence type="ECO:0000256" key="9">
    <source>
        <dbReference type="ARBA" id="ARBA00023180"/>
    </source>
</evidence>
<evidence type="ECO:0000256" key="6">
    <source>
        <dbReference type="ARBA" id="ARBA00022989"/>
    </source>
</evidence>
<evidence type="ECO:0000256" key="5">
    <source>
        <dbReference type="ARBA" id="ARBA00022737"/>
    </source>
</evidence>
<keyword evidence="3 11" id="KW-0245">EGF-like domain</keyword>
<dbReference type="Pfam" id="PF01414">
    <property type="entry name" value="DSL"/>
    <property type="match status" value="1"/>
</dbReference>
<dbReference type="FunFam" id="2.10.25.10:FF:000018">
    <property type="entry name" value="Delta-like 1"/>
    <property type="match status" value="1"/>
</dbReference>
<feature type="domain" description="DSL" evidence="12">
    <location>
        <begin position="140"/>
        <end position="184"/>
    </location>
</feature>
<dbReference type="AlphaFoldDB" id="A0ABD1KBD5"/>
<dbReference type="Proteomes" id="UP001591681">
    <property type="component" value="Unassembled WGS sequence"/>
</dbReference>
<evidence type="ECO:0000313" key="14">
    <source>
        <dbReference type="Proteomes" id="UP001591681"/>
    </source>
</evidence>
<name>A0ABD1KBD5_9TELE</name>
<dbReference type="InterPro" id="IPR000742">
    <property type="entry name" value="EGF"/>
</dbReference>
<evidence type="ECO:0000256" key="11">
    <source>
        <dbReference type="RuleBase" id="RU280815"/>
    </source>
</evidence>
<dbReference type="Gene3D" id="2.10.25.10">
    <property type="entry name" value="Laminin"/>
    <property type="match status" value="1"/>
</dbReference>
<evidence type="ECO:0000313" key="13">
    <source>
        <dbReference type="EMBL" id="KAL2096472.1"/>
    </source>
</evidence>
<dbReference type="PROSITE" id="PS00022">
    <property type="entry name" value="EGF_1"/>
    <property type="match status" value="1"/>
</dbReference>
<keyword evidence="6 11" id="KW-1133">Transmembrane helix</keyword>
<reference evidence="13 14" key="1">
    <citation type="submission" date="2024-09" db="EMBL/GenBank/DDBJ databases">
        <title>A chromosome-level genome assembly of Gray's grenadier anchovy, Coilia grayii.</title>
        <authorList>
            <person name="Fu Z."/>
        </authorList>
    </citation>
    <scope>NUCLEOTIDE SEQUENCE [LARGE SCALE GENOMIC DNA]</scope>
    <source>
        <strain evidence="13">G4</strain>
        <tissue evidence="13">Muscle</tissue>
    </source>
</reference>
<evidence type="ECO:0000256" key="7">
    <source>
        <dbReference type="ARBA" id="ARBA00023136"/>
    </source>
</evidence>
<dbReference type="EMBL" id="JBHFQA010000007">
    <property type="protein sequence ID" value="KAL2096472.1"/>
    <property type="molecule type" value="Genomic_DNA"/>
</dbReference>
<sequence length="306" mass="33607">MVGTRCDAYASAGFWPCDLERDGHRWPAVRPSLSKPSHFLSAPLTLLFTSSTSLPPYLARSLAPLVSSAGAGPLSVLAAGQEQKSFSLVLDALDHDNDTEQGKEPLIERVLLSSMLNPSEQWQSFHHHGRQLSLEFRLRYRCETNYYGSACNHFCRARDDFVGHFDCDAGGTKVCKEGWTGPECREAVCRQGCHQDHGFCKQPGECVCNYGWRGLLCDECETFPGCVHGTCTEPWKCVCDTNWGGLLCDKDLNYCGTHSPCKNGGRVPTQSPTSTSACARRATAAETVTSWSMPAFRPPACTEPRA</sequence>
<evidence type="ECO:0000256" key="3">
    <source>
        <dbReference type="ARBA" id="ARBA00022536"/>
    </source>
</evidence>
<feature type="disulfide bond" evidence="10">
    <location>
        <begin position="155"/>
        <end position="167"/>
    </location>
</feature>
<evidence type="ECO:0000259" key="12">
    <source>
        <dbReference type="PROSITE" id="PS51051"/>
    </source>
</evidence>
<dbReference type="PROSITE" id="PS51051">
    <property type="entry name" value="DSL"/>
    <property type="match status" value="1"/>
</dbReference>
<accession>A0ABD1KBD5</accession>
<dbReference type="PANTHER" id="PTHR24035">
    <property type="entry name" value="MULTIPLE EPIDERMAL GROWTH FACTOR-LIKE DOMAINS PROTEIN"/>
    <property type="match status" value="1"/>
</dbReference>
<dbReference type="FunFam" id="2.10.25.140:FF:000001">
    <property type="entry name" value="Delta-like protein"/>
    <property type="match status" value="1"/>
</dbReference>
<evidence type="ECO:0000256" key="2">
    <source>
        <dbReference type="ARBA" id="ARBA00022473"/>
    </source>
</evidence>
<keyword evidence="5 11" id="KW-0677">Repeat</keyword>
<keyword evidence="9" id="KW-0325">Glycoprotein</keyword>
<feature type="disulfide bond" evidence="10">
    <location>
        <begin position="142"/>
        <end position="151"/>
    </location>
</feature>
<keyword evidence="4 11" id="KW-0812">Transmembrane</keyword>
<evidence type="ECO:0000256" key="8">
    <source>
        <dbReference type="ARBA" id="ARBA00023157"/>
    </source>
</evidence>
<evidence type="ECO:0000256" key="1">
    <source>
        <dbReference type="ARBA" id="ARBA00004479"/>
    </source>
</evidence>
<keyword evidence="14" id="KW-1185">Reference proteome</keyword>
<evidence type="ECO:0000256" key="10">
    <source>
        <dbReference type="PROSITE-ProRule" id="PRU00377"/>
    </source>
</evidence>
<keyword evidence="2 11" id="KW-0217">Developmental protein</keyword>
<dbReference type="InterPro" id="IPR052108">
    <property type="entry name" value="MEGF/SIB"/>
</dbReference>
<gene>
    <name evidence="13" type="ORF">ACEWY4_008620</name>
</gene>
<protein>
    <recommendedName>
        <fullName evidence="11">Delta-like protein</fullName>
    </recommendedName>
</protein>